<evidence type="ECO:0000313" key="2">
    <source>
        <dbReference type="Proteomes" id="UP001152130"/>
    </source>
</evidence>
<keyword evidence="2" id="KW-1185">Reference proteome</keyword>
<gene>
    <name evidence="1" type="ORF">NW766_010020</name>
</gene>
<comment type="caution">
    <text evidence="1">The sequence shown here is derived from an EMBL/GenBank/DDBJ whole genome shotgun (WGS) entry which is preliminary data.</text>
</comment>
<reference evidence="1" key="1">
    <citation type="submission" date="2022-10" db="EMBL/GenBank/DDBJ databases">
        <title>Fusarium specimens isolated from Avocado Roots.</title>
        <authorList>
            <person name="Stajich J."/>
            <person name="Roper C."/>
            <person name="Heimlech-Rivalta G."/>
        </authorList>
    </citation>
    <scope>NUCLEOTIDE SEQUENCE</scope>
    <source>
        <strain evidence="1">CF00143</strain>
    </source>
</reference>
<accession>A0A9W8U6Y7</accession>
<dbReference type="EMBL" id="JAPDHF010000017">
    <property type="protein sequence ID" value="KAJ4007336.1"/>
    <property type="molecule type" value="Genomic_DNA"/>
</dbReference>
<dbReference type="AlphaFoldDB" id="A0A9W8U6Y7"/>
<name>A0A9W8U6Y7_9HYPO</name>
<sequence length="155" mass="17484">MPMLTGRVDLRHTIRNDEKKLTAQHHNFMNVVRIFEINDRLSRCSLPNLYRNHTTFTHIPHNVTQVDDVSDKIGNCVRRQSRLGVLINHAWPNMSSSVTSFAQVKRLAQYCAFNSTQEITAYADTIVSDIVYEAALLASNLYSSSNAGALPHSLV</sequence>
<dbReference type="Proteomes" id="UP001152130">
    <property type="component" value="Unassembled WGS sequence"/>
</dbReference>
<proteinExistence type="predicted"/>
<organism evidence="1 2">
    <name type="scientific">Fusarium irregulare</name>
    <dbReference type="NCBI Taxonomy" id="2494466"/>
    <lineage>
        <taxon>Eukaryota</taxon>
        <taxon>Fungi</taxon>
        <taxon>Dikarya</taxon>
        <taxon>Ascomycota</taxon>
        <taxon>Pezizomycotina</taxon>
        <taxon>Sordariomycetes</taxon>
        <taxon>Hypocreomycetidae</taxon>
        <taxon>Hypocreales</taxon>
        <taxon>Nectriaceae</taxon>
        <taxon>Fusarium</taxon>
        <taxon>Fusarium incarnatum-equiseti species complex</taxon>
    </lineage>
</organism>
<evidence type="ECO:0000313" key="1">
    <source>
        <dbReference type="EMBL" id="KAJ4007336.1"/>
    </source>
</evidence>
<protein>
    <submittedName>
        <fullName evidence="1">Uncharacterized protein</fullName>
    </submittedName>
</protein>